<gene>
    <name evidence="2" type="ORF">SCARR_05405</name>
</gene>
<feature type="transmembrane region" description="Helical" evidence="1">
    <location>
        <begin position="53"/>
        <end position="77"/>
    </location>
</feature>
<proteinExistence type="predicted"/>
<dbReference type="Proteomes" id="UP000346198">
    <property type="component" value="Unassembled WGS sequence"/>
</dbReference>
<organism evidence="2 3">
    <name type="scientific">Pontiella sulfatireligans</name>
    <dbReference type="NCBI Taxonomy" id="2750658"/>
    <lineage>
        <taxon>Bacteria</taxon>
        <taxon>Pseudomonadati</taxon>
        <taxon>Kiritimatiellota</taxon>
        <taxon>Kiritimatiellia</taxon>
        <taxon>Kiritimatiellales</taxon>
        <taxon>Pontiellaceae</taxon>
        <taxon>Pontiella</taxon>
    </lineage>
</organism>
<accession>A0A6C2USQ8</accession>
<protein>
    <recommendedName>
        <fullName evidence="4">Na(+)/H(+) antiporter subunit F</fullName>
    </recommendedName>
</protein>
<sequence length="85" mass="9455">MTILLVAMLVSLLFPVVHSFRTASIWERMLCYTSISTRAAVILIIFSRYRHDVMIGLVAVIVLCVGNSGLLLLAQLIKGMEDECD</sequence>
<evidence type="ECO:0000256" key="1">
    <source>
        <dbReference type="SAM" id="Phobius"/>
    </source>
</evidence>
<reference evidence="2 3" key="1">
    <citation type="submission" date="2019-04" db="EMBL/GenBank/DDBJ databases">
        <authorList>
            <person name="Van Vliet M D."/>
        </authorList>
    </citation>
    <scope>NUCLEOTIDE SEQUENCE [LARGE SCALE GENOMIC DNA]</scope>
    <source>
        <strain evidence="2 3">F21</strain>
    </source>
</reference>
<dbReference type="EMBL" id="CAAHFH010000003">
    <property type="protein sequence ID" value="VGO23298.1"/>
    <property type="molecule type" value="Genomic_DNA"/>
</dbReference>
<evidence type="ECO:0008006" key="4">
    <source>
        <dbReference type="Google" id="ProtNLM"/>
    </source>
</evidence>
<keyword evidence="1" id="KW-0472">Membrane</keyword>
<keyword evidence="1" id="KW-0812">Transmembrane</keyword>
<name>A0A6C2USQ8_9BACT</name>
<dbReference type="AlphaFoldDB" id="A0A6C2USQ8"/>
<keyword evidence="3" id="KW-1185">Reference proteome</keyword>
<keyword evidence="1" id="KW-1133">Transmembrane helix</keyword>
<dbReference type="RefSeq" id="WP_136065516.1">
    <property type="nucleotide sequence ID" value="NZ_CAAHFH010000003.1"/>
</dbReference>
<evidence type="ECO:0000313" key="2">
    <source>
        <dbReference type="EMBL" id="VGO23298.1"/>
    </source>
</evidence>
<evidence type="ECO:0000313" key="3">
    <source>
        <dbReference type="Proteomes" id="UP000346198"/>
    </source>
</evidence>